<organism evidence="6">
    <name type="scientific">uncultured Thiotrichaceae bacterium</name>
    <dbReference type="NCBI Taxonomy" id="298394"/>
    <lineage>
        <taxon>Bacteria</taxon>
        <taxon>Pseudomonadati</taxon>
        <taxon>Pseudomonadota</taxon>
        <taxon>Gammaproteobacteria</taxon>
        <taxon>Thiotrichales</taxon>
        <taxon>Thiotrichaceae</taxon>
        <taxon>environmental samples</taxon>
    </lineage>
</organism>
<evidence type="ECO:0000256" key="4">
    <source>
        <dbReference type="ARBA" id="ARBA00023118"/>
    </source>
</evidence>
<dbReference type="InterPro" id="IPR010160">
    <property type="entry name" value="CRISPR-assoc_prot_Cmr5"/>
</dbReference>
<sequence length="156" mass="17833">MQTMQQKRARYAMVEVLKLDDQSIPQKVKDEYKSYANALPAMIHMNGLGQAAAFYKAKGSVKQDKIKKGEFDKGFAYRKLYELLSGWLIQADQPYRKPENHEGSWDLMKGITQNNMHDYRLAQAEAQALMDWVKKFASAYLVESAGSGEKTVTEEE</sequence>
<comment type="subcellular location">
    <subcellularLocation>
        <location evidence="1">Cytoplasm</location>
    </subcellularLocation>
</comment>
<keyword evidence="4" id="KW-0051">Antiviral defense</keyword>
<protein>
    <recommendedName>
        <fullName evidence="5">CRISPR type III-B/RAMP module-associated protein Cmr5</fullName>
    </recommendedName>
</protein>
<comment type="similarity">
    <text evidence="2">Belongs to the CRISPR system Cmr5 family.</text>
</comment>
<dbReference type="AlphaFoldDB" id="A0A6S6UN19"/>
<dbReference type="InterPro" id="IPR023101">
    <property type="entry name" value="AF1862-like_dom_sf"/>
</dbReference>
<proteinExistence type="inferred from homology"/>
<reference evidence="6" key="1">
    <citation type="submission" date="2020-01" db="EMBL/GenBank/DDBJ databases">
        <authorList>
            <person name="Meier V. D."/>
            <person name="Meier V D."/>
        </authorList>
    </citation>
    <scope>NUCLEOTIDE SEQUENCE</scope>
    <source>
        <strain evidence="6">HLG_WM_MAG_09</strain>
    </source>
</reference>
<evidence type="ECO:0000256" key="3">
    <source>
        <dbReference type="ARBA" id="ARBA00022490"/>
    </source>
</evidence>
<dbReference type="Pfam" id="PF09701">
    <property type="entry name" value="Cas_Cmr5"/>
    <property type="match status" value="1"/>
</dbReference>
<evidence type="ECO:0000313" key="6">
    <source>
        <dbReference type="EMBL" id="CAA6829883.1"/>
    </source>
</evidence>
<name>A0A6S6UN19_9GAMM</name>
<dbReference type="Gene3D" id="1.10.520.30">
    <property type="entry name" value="AF1862-like domain"/>
    <property type="match status" value="1"/>
</dbReference>
<dbReference type="GO" id="GO:0005737">
    <property type="term" value="C:cytoplasm"/>
    <property type="evidence" value="ECO:0007669"/>
    <property type="project" value="UniProtKB-SubCell"/>
</dbReference>
<dbReference type="NCBIfam" id="TIGR01881">
    <property type="entry name" value="cas_Cmr5"/>
    <property type="match status" value="1"/>
</dbReference>
<accession>A0A6S6UN19</accession>
<dbReference type="EMBL" id="CACVAT010000553">
    <property type="protein sequence ID" value="CAA6829883.1"/>
    <property type="molecule type" value="Genomic_DNA"/>
</dbReference>
<dbReference type="SUPFAM" id="SSF158568">
    <property type="entry name" value="AF1862-like"/>
    <property type="match status" value="1"/>
</dbReference>
<evidence type="ECO:0000256" key="2">
    <source>
        <dbReference type="ARBA" id="ARBA00006161"/>
    </source>
</evidence>
<dbReference type="GO" id="GO:0051607">
    <property type="term" value="P:defense response to virus"/>
    <property type="evidence" value="ECO:0007669"/>
    <property type="project" value="UniProtKB-KW"/>
</dbReference>
<evidence type="ECO:0000256" key="1">
    <source>
        <dbReference type="ARBA" id="ARBA00004496"/>
    </source>
</evidence>
<gene>
    <name evidence="6" type="ORF">HELGO_WM57719</name>
</gene>
<evidence type="ECO:0000256" key="5">
    <source>
        <dbReference type="ARBA" id="ARBA00030001"/>
    </source>
</evidence>
<keyword evidence="3" id="KW-0963">Cytoplasm</keyword>